<comment type="catalytic activity">
    <reaction evidence="1">
        <text>AMP + H2O = D-ribose 5-phosphate + adenine</text>
        <dbReference type="Rhea" id="RHEA:20129"/>
        <dbReference type="ChEBI" id="CHEBI:15377"/>
        <dbReference type="ChEBI" id="CHEBI:16708"/>
        <dbReference type="ChEBI" id="CHEBI:78346"/>
        <dbReference type="ChEBI" id="CHEBI:456215"/>
        <dbReference type="EC" id="3.2.2.4"/>
    </reaction>
</comment>
<dbReference type="EMBL" id="JAJAXM010000006">
    <property type="protein sequence ID" value="MCG9025337.1"/>
    <property type="molecule type" value="Genomic_DNA"/>
</dbReference>
<keyword evidence="3" id="KW-0203">Cytokinin biosynthesis</keyword>
<sequence>MKRICVFCGSNFGNKPDYELAAIAMGQELARRGLSLVYGGGKVGLMGAIADATLAAGGEVIGVIPEFLRLKELDHAHLTELHIVGSMHERKAKMAELADGFIAMPGGFGTFEEWFEVLTWSQLGMHSKPIGLLNVSGFYDPLLQFAQHAARTGFVREENLSLFVSANEPPSLLNAMQDWQPVRVSKWMGKAAI</sequence>
<dbReference type="Gene3D" id="3.40.50.450">
    <property type="match status" value="1"/>
</dbReference>
<dbReference type="Proteomes" id="UP001200247">
    <property type="component" value="Unassembled WGS sequence"/>
</dbReference>
<dbReference type="OrthoDB" id="9801098at2"/>
<accession>A0A248LJS7</accession>
<dbReference type="InterPro" id="IPR031100">
    <property type="entry name" value="LOG_fam"/>
</dbReference>
<dbReference type="RefSeq" id="WP_088860831.1">
    <property type="nucleotide sequence ID" value="NZ_CP022115.1"/>
</dbReference>
<dbReference type="EC" id="3.2.2.n1" evidence="3"/>
<reference evidence="6" key="2">
    <citation type="submission" date="2017-06" db="EMBL/GenBank/DDBJ databases">
        <title>Whole genome sequence of Laribacter hongkongensis LHGZ1.</title>
        <authorList>
            <person name="Chen D."/>
            <person name="Wu H."/>
            <person name="Chen J."/>
        </authorList>
    </citation>
    <scope>NUCLEOTIDE SEQUENCE [LARGE SCALE GENOMIC DNA]</scope>
    <source>
        <strain evidence="6">LHGZ1</strain>
    </source>
</reference>
<evidence type="ECO:0000313" key="6">
    <source>
        <dbReference type="Proteomes" id="UP000197424"/>
    </source>
</evidence>
<dbReference type="SUPFAM" id="SSF102405">
    <property type="entry name" value="MCP/YpsA-like"/>
    <property type="match status" value="1"/>
</dbReference>
<evidence type="ECO:0000256" key="3">
    <source>
        <dbReference type="RuleBase" id="RU363015"/>
    </source>
</evidence>
<reference evidence="5 7" key="4">
    <citation type="submission" date="2021-10" db="EMBL/GenBank/DDBJ databases">
        <title>Whole-genome sequencing analysis of Laribacter hongkongensis: virulence gene profiles, carbohydrate-active enzyme prediction, and antimicrobial resistance characterization.</title>
        <authorList>
            <person name="Yuan P."/>
            <person name="Zhan Y."/>
            <person name="Chen D."/>
        </authorList>
    </citation>
    <scope>NUCLEOTIDE SEQUENCE [LARGE SCALE GENOMIC DNA]</scope>
    <source>
        <strain evidence="5 7">W67</strain>
    </source>
</reference>
<dbReference type="Proteomes" id="UP000197424">
    <property type="component" value="Chromosome"/>
</dbReference>
<dbReference type="NCBIfam" id="TIGR00730">
    <property type="entry name" value="Rossman fold protein, TIGR00730 family"/>
    <property type="match status" value="1"/>
</dbReference>
<keyword evidence="3" id="KW-0378">Hydrolase</keyword>
<evidence type="ECO:0000313" key="4">
    <source>
        <dbReference type="EMBL" id="ASJ24616.1"/>
    </source>
</evidence>
<evidence type="ECO:0000256" key="2">
    <source>
        <dbReference type="ARBA" id="ARBA00006763"/>
    </source>
</evidence>
<comment type="similarity">
    <text evidence="2 3">Belongs to the LOG family.</text>
</comment>
<evidence type="ECO:0000313" key="5">
    <source>
        <dbReference type="EMBL" id="MCG9025337.1"/>
    </source>
</evidence>
<dbReference type="GO" id="GO:0009691">
    <property type="term" value="P:cytokinin biosynthetic process"/>
    <property type="evidence" value="ECO:0007669"/>
    <property type="project" value="UniProtKB-UniRule"/>
</dbReference>
<organism evidence="4 6">
    <name type="scientific">Laribacter hongkongensis</name>
    <dbReference type="NCBI Taxonomy" id="168471"/>
    <lineage>
        <taxon>Bacteria</taxon>
        <taxon>Pseudomonadati</taxon>
        <taxon>Pseudomonadota</taxon>
        <taxon>Betaproteobacteria</taxon>
        <taxon>Neisseriales</taxon>
        <taxon>Aquaspirillaceae</taxon>
        <taxon>Laribacter</taxon>
    </lineage>
</organism>
<dbReference type="GO" id="GO:0008714">
    <property type="term" value="F:AMP nucleosidase activity"/>
    <property type="evidence" value="ECO:0007669"/>
    <property type="project" value="UniProtKB-EC"/>
</dbReference>
<reference evidence="4" key="1">
    <citation type="journal article" date="2017" name="J. Antimicrob. Chemother.">
        <title>Emergence and genomic analysis of MDR Laribacter hongkongensis strain HLGZ1 from Guangzhou, China.</title>
        <authorList>
            <person name="Wu H.K."/>
            <person name="Chen J.H."/>
            <person name="Yang L."/>
            <person name="Li A.R."/>
            <person name="Su D.H."/>
            <person name="Lin Y.P."/>
            <person name="Chen D.Q."/>
        </authorList>
    </citation>
    <scope>NUCLEOTIDE SEQUENCE</scope>
    <source>
        <strain evidence="4">HLGZ1</strain>
    </source>
</reference>
<dbReference type="AlphaFoldDB" id="A0A248LJS7"/>
<reference evidence="4" key="3">
    <citation type="submission" date="2017-06" db="EMBL/GenBank/DDBJ databases">
        <authorList>
            <person name="Kim H.J."/>
            <person name="Triplett B.A."/>
        </authorList>
    </citation>
    <scope>NUCLEOTIDE SEQUENCE</scope>
    <source>
        <strain evidence="4">HLGZ1</strain>
    </source>
</reference>
<evidence type="ECO:0000256" key="1">
    <source>
        <dbReference type="ARBA" id="ARBA00000274"/>
    </source>
</evidence>
<proteinExistence type="inferred from homology"/>
<dbReference type="PANTHER" id="PTHR31223">
    <property type="entry name" value="LOG FAMILY PROTEIN YJL055W"/>
    <property type="match status" value="1"/>
</dbReference>
<evidence type="ECO:0000313" key="7">
    <source>
        <dbReference type="Proteomes" id="UP001200247"/>
    </source>
</evidence>
<protein>
    <recommendedName>
        <fullName evidence="3">Cytokinin riboside 5'-monophosphate phosphoribohydrolase</fullName>
        <ecNumber evidence="3">3.2.2.n1</ecNumber>
    </recommendedName>
</protein>
<dbReference type="InterPro" id="IPR005269">
    <property type="entry name" value="LOG"/>
</dbReference>
<dbReference type="GO" id="GO:0005829">
    <property type="term" value="C:cytosol"/>
    <property type="evidence" value="ECO:0007669"/>
    <property type="project" value="TreeGrafter"/>
</dbReference>
<name>A0A248LJS7_9NEIS</name>
<dbReference type="EMBL" id="CP022115">
    <property type="protein sequence ID" value="ASJ24616.1"/>
    <property type="molecule type" value="Genomic_DNA"/>
</dbReference>
<dbReference type="Pfam" id="PF03641">
    <property type="entry name" value="Lysine_decarbox"/>
    <property type="match status" value="1"/>
</dbReference>
<dbReference type="PANTHER" id="PTHR31223:SF70">
    <property type="entry name" value="LOG FAMILY PROTEIN YJL055W"/>
    <property type="match status" value="1"/>
</dbReference>
<gene>
    <name evidence="5" type="ORF">LH440_05370</name>
    <name evidence="4" type="ORF">LHGZ1_1785</name>
</gene>